<evidence type="ECO:0000313" key="3">
    <source>
        <dbReference type="EMBL" id="EHP68671.1"/>
    </source>
</evidence>
<dbReference type="Proteomes" id="UP000003980">
    <property type="component" value="Unassembled WGS sequence"/>
</dbReference>
<accession>H2C945</accession>
<proteinExistence type="predicted"/>
<dbReference type="HOGENOM" id="CLU_012358_2_1_2"/>
<evidence type="ECO:0000259" key="2">
    <source>
        <dbReference type="Pfam" id="PF01979"/>
    </source>
</evidence>
<dbReference type="Gene3D" id="2.30.40.10">
    <property type="entry name" value="Urease, subunit C, domain 1"/>
    <property type="match status" value="1"/>
</dbReference>
<dbReference type="InterPro" id="IPR006680">
    <property type="entry name" value="Amidohydro-rel"/>
</dbReference>
<dbReference type="EMBL" id="JH597770">
    <property type="protein sequence ID" value="EHP68671.1"/>
    <property type="molecule type" value="Genomic_DNA"/>
</dbReference>
<dbReference type="STRING" id="671065.MetMK1DRAFT_00031160"/>
<protein>
    <submittedName>
        <fullName evidence="3">Cytosine deaminase-like metal-dependent hydrolase</fullName>
    </submittedName>
</protein>
<dbReference type="AlphaFoldDB" id="H2C945"/>
<dbReference type="eggNOG" id="arCOG00695">
    <property type="taxonomic scope" value="Archaea"/>
</dbReference>
<feature type="domain" description="Amidohydrolase-related" evidence="2">
    <location>
        <begin position="38"/>
        <end position="372"/>
    </location>
</feature>
<dbReference type="InterPro" id="IPR011059">
    <property type="entry name" value="Metal-dep_hydrolase_composite"/>
</dbReference>
<name>H2C945_9CREN</name>
<keyword evidence="4" id="KW-1185">Reference proteome</keyword>
<gene>
    <name evidence="3" type="ORF">MetMK1DRAFT_00031160</name>
</gene>
<dbReference type="PANTHER" id="PTHR43794:SF11">
    <property type="entry name" value="AMIDOHYDROLASE-RELATED DOMAIN-CONTAINING PROTEIN"/>
    <property type="match status" value="1"/>
</dbReference>
<dbReference type="SUPFAM" id="SSF51556">
    <property type="entry name" value="Metallo-dependent hydrolases"/>
    <property type="match status" value="1"/>
</dbReference>
<dbReference type="GO" id="GO:0016810">
    <property type="term" value="F:hydrolase activity, acting on carbon-nitrogen (but not peptide) bonds"/>
    <property type="evidence" value="ECO:0007669"/>
    <property type="project" value="InterPro"/>
</dbReference>
<dbReference type="Gene3D" id="3.20.20.140">
    <property type="entry name" value="Metal-dependent hydrolases"/>
    <property type="match status" value="1"/>
</dbReference>
<dbReference type="CDD" id="cd01298">
    <property type="entry name" value="ATZ_TRZ_like"/>
    <property type="match status" value="1"/>
</dbReference>
<dbReference type="SUPFAM" id="SSF51338">
    <property type="entry name" value="Composite domain of metallo-dependent hydrolases"/>
    <property type="match status" value="1"/>
</dbReference>
<keyword evidence="1 3" id="KW-0378">Hydrolase</keyword>
<dbReference type="InterPro" id="IPR050287">
    <property type="entry name" value="MTA/SAH_deaminase"/>
</dbReference>
<dbReference type="InterPro" id="IPR032466">
    <property type="entry name" value="Metal_Hydrolase"/>
</dbReference>
<dbReference type="Pfam" id="PF01979">
    <property type="entry name" value="Amidohydro_1"/>
    <property type="match status" value="1"/>
</dbReference>
<sequence>MVDYRGVRERVNVTIEDGTITRVGGEVEGDEIDCSDLVVMPGLVNSHTHASMLALRGYFDDGELEDWLKRMWEAEDKFTDELMYVSAELAVIEMLSSGTTAFVDMYFNPNQIKDLSEKYGIRASAGYTVLRGLDPEEAVKKTRSLGKSDLFTPVVNVHSIYAVGLDALTRVRDLLTGGERIHIHVSETRAEIFSVKKRYGLFPVELLWREGLIPHIQAVHLGWVTSWEIELLKSSPGVTHCPTSNMKLATGGSFPFKEMWEAGVNITLGTDGPASNNSLDMFREMRTAVLLQRHSYWNTWVKAQHVLRASTMNGYRLFKVNGGLIEPGHVADLVLLNRYDLVPALNNRTISHLVYHLTGNSVERVIVRGRMVYRRGMFEERKRKLVEKLEEILAGRLREV</sequence>
<dbReference type="PANTHER" id="PTHR43794">
    <property type="entry name" value="AMINOHYDROLASE SSNA-RELATED"/>
    <property type="match status" value="1"/>
</dbReference>
<evidence type="ECO:0000256" key="1">
    <source>
        <dbReference type="ARBA" id="ARBA00022801"/>
    </source>
</evidence>
<organism evidence="3 4">
    <name type="scientific">Metallosphaera yellowstonensis MK1</name>
    <dbReference type="NCBI Taxonomy" id="671065"/>
    <lineage>
        <taxon>Archaea</taxon>
        <taxon>Thermoproteota</taxon>
        <taxon>Thermoprotei</taxon>
        <taxon>Sulfolobales</taxon>
        <taxon>Sulfolobaceae</taxon>
        <taxon>Metallosphaera</taxon>
    </lineage>
</organism>
<evidence type="ECO:0000313" key="4">
    <source>
        <dbReference type="Proteomes" id="UP000003980"/>
    </source>
</evidence>
<reference evidence="3 4" key="1">
    <citation type="submission" date="2012-01" db="EMBL/GenBank/DDBJ databases">
        <title>Improved High-Quality Draft sequence of Metallosphaera yellowstonensis MK1.</title>
        <authorList>
            <consortium name="US DOE Joint Genome Institute"/>
            <person name="Lucas S."/>
            <person name="Han J."/>
            <person name="Cheng J.-F."/>
            <person name="Goodwin L."/>
            <person name="Pitluck S."/>
            <person name="Peters L."/>
            <person name="Teshima H."/>
            <person name="Detter J.C."/>
            <person name="Han C."/>
            <person name="Tapia R."/>
            <person name="Land M."/>
            <person name="Hauser L."/>
            <person name="Kyrpides N."/>
            <person name="Kozubal M."/>
            <person name="Macur R.E."/>
            <person name="Jay Z."/>
            <person name="Inskeep W."/>
            <person name="Woyke T."/>
        </authorList>
    </citation>
    <scope>NUCLEOTIDE SEQUENCE [LARGE SCALE GENOMIC DNA]</scope>
    <source>
        <strain evidence="3 4">MK1</strain>
    </source>
</reference>